<evidence type="ECO:0000256" key="1">
    <source>
        <dbReference type="SAM" id="Phobius"/>
    </source>
</evidence>
<keyword evidence="1" id="KW-0812">Transmembrane</keyword>
<feature type="transmembrane region" description="Helical" evidence="1">
    <location>
        <begin position="32"/>
        <end position="49"/>
    </location>
</feature>
<organism evidence="2 3">
    <name type="scientific">Microbacterium commune</name>
    <dbReference type="NCBI Taxonomy" id="2762219"/>
    <lineage>
        <taxon>Bacteria</taxon>
        <taxon>Bacillati</taxon>
        <taxon>Actinomycetota</taxon>
        <taxon>Actinomycetes</taxon>
        <taxon>Micrococcales</taxon>
        <taxon>Microbacteriaceae</taxon>
        <taxon>Microbacterium</taxon>
    </lineage>
</organism>
<keyword evidence="1" id="KW-1133">Transmembrane helix</keyword>
<feature type="transmembrane region" description="Helical" evidence="1">
    <location>
        <begin position="95"/>
        <end position="113"/>
    </location>
</feature>
<dbReference type="Proteomes" id="UP000611521">
    <property type="component" value="Unassembled WGS sequence"/>
</dbReference>
<dbReference type="RefSeq" id="WP_191713298.1">
    <property type="nucleotide sequence ID" value="NZ_JACSPX010000003.1"/>
</dbReference>
<protein>
    <submittedName>
        <fullName evidence="2">Uncharacterized protein</fullName>
    </submittedName>
</protein>
<name>A0ABR8W7J0_9MICO</name>
<evidence type="ECO:0000313" key="2">
    <source>
        <dbReference type="EMBL" id="MBD8012992.1"/>
    </source>
</evidence>
<gene>
    <name evidence="2" type="ORF">H9633_11880</name>
</gene>
<proteinExistence type="predicted"/>
<evidence type="ECO:0000313" key="3">
    <source>
        <dbReference type="Proteomes" id="UP000611521"/>
    </source>
</evidence>
<keyword evidence="1" id="KW-0472">Membrane</keyword>
<accession>A0ABR8W7J0</accession>
<reference evidence="2 3" key="1">
    <citation type="submission" date="2020-08" db="EMBL/GenBank/DDBJ databases">
        <title>A Genomic Blueprint of the Chicken Gut Microbiome.</title>
        <authorList>
            <person name="Gilroy R."/>
            <person name="Ravi A."/>
            <person name="Getino M."/>
            <person name="Pursley I."/>
            <person name="Horton D.L."/>
            <person name="Alikhan N.-F."/>
            <person name="Baker D."/>
            <person name="Gharbi K."/>
            <person name="Hall N."/>
            <person name="Watson M."/>
            <person name="Adriaenssens E.M."/>
            <person name="Foster-Nyarko E."/>
            <person name="Jarju S."/>
            <person name="Secka A."/>
            <person name="Antonio M."/>
            <person name="Oren A."/>
            <person name="Chaudhuri R."/>
            <person name="La Ragione R.M."/>
            <person name="Hildebrand F."/>
            <person name="Pallen M.J."/>
        </authorList>
    </citation>
    <scope>NUCLEOTIDE SEQUENCE [LARGE SCALE GENOMIC DNA]</scope>
    <source>
        <strain evidence="2 3">Re1</strain>
    </source>
</reference>
<feature type="transmembrane region" description="Helical" evidence="1">
    <location>
        <begin position="69"/>
        <end position="88"/>
    </location>
</feature>
<comment type="caution">
    <text evidence="2">The sequence shown here is derived from an EMBL/GenBank/DDBJ whole genome shotgun (WGS) entry which is preliminary data.</text>
</comment>
<keyword evidence="3" id="KW-1185">Reference proteome</keyword>
<sequence>MAPRGHVEDGGEMSEDARTGLVEWMRRRRRPLGAAGAVIAAGMSALWVVVVPDRVDTVTGVQEVVIRWGHPVCWALLAIVGILIAVAAPKRIRDVVAVLAAGSYAAFVIAMLWP</sequence>
<dbReference type="EMBL" id="JACSPX010000003">
    <property type="protein sequence ID" value="MBD8012992.1"/>
    <property type="molecule type" value="Genomic_DNA"/>
</dbReference>